<name>A0A9P7C387_9FUNG</name>
<evidence type="ECO:0000313" key="1">
    <source>
        <dbReference type="EMBL" id="KAG1533722.1"/>
    </source>
</evidence>
<accession>A0A9P7C387</accession>
<proteinExistence type="predicted"/>
<gene>
    <name evidence="1" type="ORF">G6F50_015772</name>
</gene>
<sequence length="208" mass="22001">MCGLGCVAPLARHGDLVGVAVRHHGAHAGCHRPEGQIGRIVQREDGVAGKLREQAVPHHRQSAARVLFRRLENEMQRAPPAGVAGQMMCRAQQHGGMAVVAAAMHLAGDGRTVGGVTQLLHVQRVHVGAQADHWPLASRHRAHHAGLAQSAVNDSAGPFELPGHQVSRADFTEGGCRMRVQIAAPFAHLMQQVGADGRLDDGHGAESP</sequence>
<protein>
    <submittedName>
        <fullName evidence="1">Uncharacterized protein</fullName>
    </submittedName>
</protein>
<dbReference type="Proteomes" id="UP000740926">
    <property type="component" value="Unassembled WGS sequence"/>
</dbReference>
<reference evidence="1 2" key="1">
    <citation type="journal article" date="2020" name="Microb. Genom.">
        <title>Genetic diversity of clinical and environmental Mucorales isolates obtained from an investigation of mucormycosis cases among solid organ transplant recipients.</title>
        <authorList>
            <person name="Nguyen M.H."/>
            <person name="Kaul D."/>
            <person name="Muto C."/>
            <person name="Cheng S.J."/>
            <person name="Richter R.A."/>
            <person name="Bruno V.M."/>
            <person name="Liu G."/>
            <person name="Beyhan S."/>
            <person name="Sundermann A.J."/>
            <person name="Mounaud S."/>
            <person name="Pasculle A.W."/>
            <person name="Nierman W.C."/>
            <person name="Driscoll E."/>
            <person name="Cumbie R."/>
            <person name="Clancy C.J."/>
            <person name="Dupont C.L."/>
        </authorList>
    </citation>
    <scope>NUCLEOTIDE SEQUENCE [LARGE SCALE GENOMIC DNA]</scope>
    <source>
        <strain evidence="1 2">GL24</strain>
    </source>
</reference>
<keyword evidence="2" id="KW-1185">Reference proteome</keyword>
<organism evidence="1 2">
    <name type="scientific">Rhizopus delemar</name>
    <dbReference type="NCBI Taxonomy" id="936053"/>
    <lineage>
        <taxon>Eukaryota</taxon>
        <taxon>Fungi</taxon>
        <taxon>Fungi incertae sedis</taxon>
        <taxon>Mucoromycota</taxon>
        <taxon>Mucoromycotina</taxon>
        <taxon>Mucoromycetes</taxon>
        <taxon>Mucorales</taxon>
        <taxon>Mucorineae</taxon>
        <taxon>Rhizopodaceae</taxon>
        <taxon>Rhizopus</taxon>
    </lineage>
</organism>
<dbReference type="EMBL" id="JAANIU010009104">
    <property type="protein sequence ID" value="KAG1533722.1"/>
    <property type="molecule type" value="Genomic_DNA"/>
</dbReference>
<comment type="caution">
    <text evidence="1">The sequence shown here is derived from an EMBL/GenBank/DDBJ whole genome shotgun (WGS) entry which is preliminary data.</text>
</comment>
<dbReference type="AlphaFoldDB" id="A0A9P7C387"/>
<evidence type="ECO:0000313" key="2">
    <source>
        <dbReference type="Proteomes" id="UP000740926"/>
    </source>
</evidence>